<dbReference type="Proteomes" id="UP001165079">
    <property type="component" value="Unassembled WGS sequence"/>
</dbReference>
<dbReference type="EMBL" id="BSTX01000001">
    <property type="protein sequence ID" value="GLZ77368.1"/>
    <property type="molecule type" value="Genomic_DNA"/>
</dbReference>
<accession>A0A9W6SJY5</accession>
<protein>
    <recommendedName>
        <fullName evidence="2">DUF397 domain-containing protein</fullName>
    </recommendedName>
</protein>
<evidence type="ECO:0000313" key="4">
    <source>
        <dbReference type="Proteomes" id="UP001165079"/>
    </source>
</evidence>
<dbReference type="AlphaFoldDB" id="A0A9W6SJY5"/>
<feature type="region of interest" description="Disordered" evidence="1">
    <location>
        <begin position="1"/>
        <end position="22"/>
    </location>
</feature>
<organism evidence="3 4">
    <name type="scientific">Actinorhabdospora filicis</name>
    <dbReference type="NCBI Taxonomy" id="1785913"/>
    <lineage>
        <taxon>Bacteria</taxon>
        <taxon>Bacillati</taxon>
        <taxon>Actinomycetota</taxon>
        <taxon>Actinomycetes</taxon>
        <taxon>Micromonosporales</taxon>
        <taxon>Micromonosporaceae</taxon>
        <taxon>Actinorhabdospora</taxon>
    </lineage>
</organism>
<dbReference type="InterPro" id="IPR007278">
    <property type="entry name" value="DUF397"/>
</dbReference>
<keyword evidence="4" id="KW-1185">Reference proteome</keyword>
<sequence length="90" mass="9526">MTTQFEVGTWRKSTRSSSGSGQNCIEVGAWRKSTRTGSGGSGNNCVEVGTCSCHGIAIRDTKDRTGPILSTHRPEWTSFLAGVKSGAFDA</sequence>
<dbReference type="Pfam" id="PF04149">
    <property type="entry name" value="DUF397"/>
    <property type="match status" value="1"/>
</dbReference>
<reference evidence="3" key="1">
    <citation type="submission" date="2023-03" db="EMBL/GenBank/DDBJ databases">
        <title>Actinorhabdospora filicis NBRC 111898.</title>
        <authorList>
            <person name="Ichikawa N."/>
            <person name="Sato H."/>
            <person name="Tonouchi N."/>
        </authorList>
    </citation>
    <scope>NUCLEOTIDE SEQUENCE</scope>
    <source>
        <strain evidence="3">NBRC 111898</strain>
    </source>
</reference>
<evidence type="ECO:0000313" key="3">
    <source>
        <dbReference type="EMBL" id="GLZ77368.1"/>
    </source>
</evidence>
<gene>
    <name evidence="3" type="ORF">Afil01_21750</name>
</gene>
<name>A0A9W6SJY5_9ACTN</name>
<comment type="caution">
    <text evidence="3">The sequence shown here is derived from an EMBL/GenBank/DDBJ whole genome shotgun (WGS) entry which is preliminary data.</text>
</comment>
<dbReference type="RefSeq" id="WP_349497679.1">
    <property type="nucleotide sequence ID" value="NZ_BSTX01000001.1"/>
</dbReference>
<evidence type="ECO:0000259" key="2">
    <source>
        <dbReference type="Pfam" id="PF04149"/>
    </source>
</evidence>
<proteinExistence type="predicted"/>
<feature type="domain" description="DUF397" evidence="2">
    <location>
        <begin position="29"/>
        <end position="84"/>
    </location>
</feature>
<evidence type="ECO:0000256" key="1">
    <source>
        <dbReference type="SAM" id="MobiDB-lite"/>
    </source>
</evidence>